<dbReference type="STRING" id="906689.A0A2I0WDI9"/>
<name>A0A2I0WDI9_9ASPA</name>
<dbReference type="SUPFAM" id="SSF52821">
    <property type="entry name" value="Rhodanese/Cell cycle control phosphatase"/>
    <property type="match status" value="1"/>
</dbReference>
<dbReference type="PANTHER" id="PTHR43268">
    <property type="entry name" value="THIOSULFATE SULFURTRANSFERASE/RHODANESE-LIKE DOMAIN-CONTAINING PROTEIN 2"/>
    <property type="match status" value="1"/>
</dbReference>
<dbReference type="Pfam" id="PF17773">
    <property type="entry name" value="UPF0176_N"/>
    <property type="match status" value="1"/>
</dbReference>
<dbReference type="SMART" id="SM00450">
    <property type="entry name" value="RHOD"/>
    <property type="match status" value="1"/>
</dbReference>
<dbReference type="Proteomes" id="UP000233837">
    <property type="component" value="Unassembled WGS sequence"/>
</dbReference>
<reference evidence="2 3" key="2">
    <citation type="journal article" date="2017" name="Nature">
        <title>The Apostasia genome and the evolution of orchids.</title>
        <authorList>
            <person name="Zhang G.Q."/>
            <person name="Liu K.W."/>
            <person name="Li Z."/>
            <person name="Lohaus R."/>
            <person name="Hsiao Y.Y."/>
            <person name="Niu S.C."/>
            <person name="Wang J.Y."/>
            <person name="Lin Y.C."/>
            <person name="Xu Q."/>
            <person name="Chen L.J."/>
            <person name="Yoshida K."/>
            <person name="Fujiwara S."/>
            <person name="Wang Z.W."/>
            <person name="Zhang Y.Q."/>
            <person name="Mitsuda N."/>
            <person name="Wang M."/>
            <person name="Liu G.H."/>
            <person name="Pecoraro L."/>
            <person name="Huang H.X."/>
            <person name="Xiao X.J."/>
            <person name="Lin M."/>
            <person name="Wu X.Y."/>
            <person name="Wu W.L."/>
            <person name="Chen Y.Y."/>
            <person name="Chang S.B."/>
            <person name="Sakamoto S."/>
            <person name="Ohme-Takagi M."/>
            <person name="Yagi M."/>
            <person name="Zeng S.J."/>
            <person name="Shen C.Y."/>
            <person name="Yeh C.M."/>
            <person name="Luo Y.B."/>
            <person name="Tsai W.C."/>
            <person name="Van de Peer Y."/>
            <person name="Liu Z.J."/>
        </authorList>
    </citation>
    <scope>NUCLEOTIDE SEQUENCE [LARGE SCALE GENOMIC DNA]</scope>
    <source>
        <tissue evidence="2">The whole plant</tissue>
    </source>
</reference>
<proteinExistence type="predicted"/>
<dbReference type="Pfam" id="PF00581">
    <property type="entry name" value="Rhodanese"/>
    <property type="match status" value="1"/>
</dbReference>
<dbReference type="InterPro" id="IPR036873">
    <property type="entry name" value="Rhodanese-like_dom_sf"/>
</dbReference>
<dbReference type="AlphaFoldDB" id="A0A2I0WDI9"/>
<dbReference type="OrthoDB" id="25002at2759"/>
<organism evidence="2 3">
    <name type="scientific">Dendrobium catenatum</name>
    <dbReference type="NCBI Taxonomy" id="906689"/>
    <lineage>
        <taxon>Eukaryota</taxon>
        <taxon>Viridiplantae</taxon>
        <taxon>Streptophyta</taxon>
        <taxon>Embryophyta</taxon>
        <taxon>Tracheophyta</taxon>
        <taxon>Spermatophyta</taxon>
        <taxon>Magnoliopsida</taxon>
        <taxon>Liliopsida</taxon>
        <taxon>Asparagales</taxon>
        <taxon>Orchidaceae</taxon>
        <taxon>Epidendroideae</taxon>
        <taxon>Malaxideae</taxon>
        <taxon>Dendrobiinae</taxon>
        <taxon>Dendrobium</taxon>
    </lineage>
</organism>
<gene>
    <name evidence="2" type="primary">STR8</name>
    <name evidence="2" type="ORF">MA16_Dca013302</name>
</gene>
<evidence type="ECO:0000259" key="1">
    <source>
        <dbReference type="PROSITE" id="PS50206"/>
    </source>
</evidence>
<dbReference type="InterPro" id="IPR001763">
    <property type="entry name" value="Rhodanese-like_dom"/>
</dbReference>
<sequence length="438" mass="48986">MIAASSSPAMAISSSVASPLPSCSSVSSLTLRILYCPARIHIATSFSKKSNRGLVYCSVTSQLVVASSRLPARIGRAGRNGDLEFCVVTFYKFVSIENPEGEVLKHQEFLQGRDIHGRIYVNEQGINAQYSGPIEDALAYADWLKEDPRFSDILVQTSPALDGHAFPRLKMRYKPSLVQFEGGMSHLPVLNPTMRATLLTPAEWRERLQASINPFELPNKASGSNHDRRSLLLDVRNGYEWDVGHFQGAERPEVDSFRHTSVGLAGEETATFDLLAGVDKENTDILMYCTGGIRCDVYSTVLRQRGFQNLYTLSGGVSHYLKSEGSAGWVGNLFVFDSRLSLPPSTYNSNLTTNVRSKIVSESERFAKCYICRSQVLEFRHRNCANLDCNRLFLSCGSCVEEFKGCCCSDCTQARRLRPVLPGHKRYQKWHLYRDDDF</sequence>
<dbReference type="InterPro" id="IPR022111">
    <property type="entry name" value="Rhodanese_C"/>
</dbReference>
<dbReference type="Gene3D" id="3.30.70.100">
    <property type="match status" value="1"/>
</dbReference>
<dbReference type="CDD" id="cd01518">
    <property type="entry name" value="RHOD_YceA"/>
    <property type="match status" value="1"/>
</dbReference>
<dbReference type="InterPro" id="IPR020936">
    <property type="entry name" value="TrhO"/>
</dbReference>
<dbReference type="Pfam" id="PF12368">
    <property type="entry name" value="Rhodanese_C"/>
    <property type="match status" value="1"/>
</dbReference>
<reference evidence="2 3" key="1">
    <citation type="journal article" date="2016" name="Sci. Rep.">
        <title>The Dendrobium catenatum Lindl. genome sequence provides insights into polysaccharide synthase, floral development and adaptive evolution.</title>
        <authorList>
            <person name="Zhang G.Q."/>
            <person name="Xu Q."/>
            <person name="Bian C."/>
            <person name="Tsai W.C."/>
            <person name="Yeh C.M."/>
            <person name="Liu K.W."/>
            <person name="Yoshida K."/>
            <person name="Zhang L.S."/>
            <person name="Chang S.B."/>
            <person name="Chen F."/>
            <person name="Shi Y."/>
            <person name="Su Y.Y."/>
            <person name="Zhang Y.Q."/>
            <person name="Chen L.J."/>
            <person name="Yin Y."/>
            <person name="Lin M."/>
            <person name="Huang H."/>
            <person name="Deng H."/>
            <person name="Wang Z.W."/>
            <person name="Zhu S.L."/>
            <person name="Zhao X."/>
            <person name="Deng C."/>
            <person name="Niu S.C."/>
            <person name="Huang J."/>
            <person name="Wang M."/>
            <person name="Liu G.H."/>
            <person name="Yang H.J."/>
            <person name="Xiao X.J."/>
            <person name="Hsiao Y.Y."/>
            <person name="Wu W.L."/>
            <person name="Chen Y.Y."/>
            <person name="Mitsuda N."/>
            <person name="Ohme-Takagi M."/>
            <person name="Luo Y.B."/>
            <person name="Van de Peer Y."/>
            <person name="Liu Z.J."/>
        </authorList>
    </citation>
    <scope>NUCLEOTIDE SEQUENCE [LARGE SCALE GENOMIC DNA]</scope>
    <source>
        <tissue evidence="2">The whole plant</tissue>
    </source>
</reference>
<dbReference type="InterPro" id="IPR040503">
    <property type="entry name" value="TRHO_N"/>
</dbReference>
<feature type="domain" description="Rhodanese" evidence="1">
    <location>
        <begin position="226"/>
        <end position="329"/>
    </location>
</feature>
<accession>A0A2I0WDI9</accession>
<keyword evidence="3" id="KW-1185">Reference proteome</keyword>
<dbReference type="EMBL" id="KZ502729">
    <property type="protein sequence ID" value="PKU73721.1"/>
    <property type="molecule type" value="Genomic_DNA"/>
</dbReference>
<evidence type="ECO:0000313" key="3">
    <source>
        <dbReference type="Proteomes" id="UP000233837"/>
    </source>
</evidence>
<evidence type="ECO:0000313" key="2">
    <source>
        <dbReference type="EMBL" id="PKU73721.1"/>
    </source>
</evidence>
<dbReference type="Gene3D" id="3.40.250.10">
    <property type="entry name" value="Rhodanese-like domain"/>
    <property type="match status" value="1"/>
</dbReference>
<dbReference type="PROSITE" id="PS50206">
    <property type="entry name" value="RHODANESE_3"/>
    <property type="match status" value="1"/>
</dbReference>
<protein>
    <submittedName>
        <fullName evidence="2">Rhodanese-like domain-containing protein 8, chloroplastic</fullName>
    </submittedName>
</protein>
<dbReference type="PANTHER" id="PTHR43268:SF3">
    <property type="entry name" value="RHODANESE-LIKE DOMAIN-CONTAINING PROTEIN 7-RELATED"/>
    <property type="match status" value="1"/>
</dbReference>